<dbReference type="InterPro" id="IPR029787">
    <property type="entry name" value="Nucleotide_cyclase"/>
</dbReference>
<dbReference type="InterPro" id="IPR032244">
    <property type="entry name" value="LapD_MoxY_N"/>
</dbReference>
<dbReference type="InterPro" id="IPR042461">
    <property type="entry name" value="LapD_MoxY_peri_C"/>
</dbReference>
<dbReference type="InterPro" id="IPR035919">
    <property type="entry name" value="EAL_sf"/>
</dbReference>
<dbReference type="PANTHER" id="PTHR33121">
    <property type="entry name" value="CYCLIC DI-GMP PHOSPHODIESTERASE PDEF"/>
    <property type="match status" value="1"/>
</dbReference>
<dbReference type="CDD" id="cd01949">
    <property type="entry name" value="GGDEF"/>
    <property type="match status" value="1"/>
</dbReference>
<reference evidence="5 6" key="1">
    <citation type="submission" date="2015-11" db="EMBL/GenBank/DDBJ databases">
        <title>Genomic analysis of 38 Legionella species identifies large and diverse effector repertoires.</title>
        <authorList>
            <person name="Burstein D."/>
            <person name="Amaro F."/>
            <person name="Zusman T."/>
            <person name="Lifshitz Z."/>
            <person name="Cohen O."/>
            <person name="Gilbert J.A."/>
            <person name="Pupko T."/>
            <person name="Shuman H.A."/>
            <person name="Segal G."/>
        </authorList>
    </citation>
    <scope>NUCLEOTIDE SEQUENCE [LARGE SCALE GENOMIC DNA]</scope>
    <source>
        <strain evidence="5 6">SE-32A-C8</strain>
    </source>
</reference>
<dbReference type="SUPFAM" id="SSF158472">
    <property type="entry name" value="HAMP domain-like"/>
    <property type="match status" value="1"/>
</dbReference>
<protein>
    <submittedName>
        <fullName evidence="5">Two component histidine kinase</fullName>
    </submittedName>
</protein>
<dbReference type="GO" id="GO:0016301">
    <property type="term" value="F:kinase activity"/>
    <property type="evidence" value="ECO:0007669"/>
    <property type="project" value="UniProtKB-KW"/>
</dbReference>
<feature type="domain" description="GGDEF" evidence="4">
    <location>
        <begin position="266"/>
        <end position="395"/>
    </location>
</feature>
<dbReference type="EMBL" id="LNYA01000034">
    <property type="protein sequence ID" value="KTC94110.1"/>
    <property type="molecule type" value="Genomic_DNA"/>
</dbReference>
<dbReference type="PATRIC" id="fig|448.7.peg.2394"/>
<keyword evidence="5" id="KW-0418">Kinase</keyword>
<dbReference type="InterPro" id="IPR043128">
    <property type="entry name" value="Rev_trsase/Diguanyl_cyclase"/>
</dbReference>
<dbReference type="Pfam" id="PF00990">
    <property type="entry name" value="GGDEF"/>
    <property type="match status" value="1"/>
</dbReference>
<evidence type="ECO:0000256" key="1">
    <source>
        <dbReference type="SAM" id="Phobius"/>
    </source>
</evidence>
<dbReference type="OrthoDB" id="5894408at2"/>
<dbReference type="PROSITE" id="PS50883">
    <property type="entry name" value="EAL"/>
    <property type="match status" value="1"/>
</dbReference>
<dbReference type="SUPFAM" id="SSF141868">
    <property type="entry name" value="EAL domain-like"/>
    <property type="match status" value="1"/>
</dbReference>
<gene>
    <name evidence="5" type="ORF">Lery_2277</name>
</gene>
<dbReference type="SUPFAM" id="SSF55073">
    <property type="entry name" value="Nucleotide cyclase"/>
    <property type="match status" value="1"/>
</dbReference>
<feature type="transmembrane region" description="Helical" evidence="1">
    <location>
        <begin position="7"/>
        <end position="27"/>
    </location>
</feature>
<dbReference type="Pfam" id="PF00563">
    <property type="entry name" value="EAL"/>
    <property type="match status" value="1"/>
</dbReference>
<sequence length="645" mass="72967">MTLTKKMALGVLGLLLIIFIGTFLITFNNERNFFIQQMNSNAQDTATSLGLSLSHGLYTKDKASVLAMVEAVFDRGYFAMIEVRNIRGELLVARYAPKRKRSAPDWFHELIQWPSTVQSATVMHGWHQVGEVLVNSDTGYAVDALWLNTMDLSIWYGLFVALSLFIVYWFIRWLLKPLKRLTRQAEAIGEKEFPIETTIPSTKELKKVTLAMNQMVTRIKKIFNDQLQQMETLRHQSFQDSLTGLGNRRYFLQQLSALLNHDEEFAPGFVILVVIDGLDKLNHDAGYQQGDNVVKQVAKACRGFWKESASTLIARIGGSSFAILVKENDAAHFVNQCDSFNQMLQTLLTPEFGCRLVLAATSYQLHQTPRTLLSEVDHVLMTAREAADGLAYSDNLPAHNPANIARDDLLEAITKRQLVLFGQAVTNGERMLHQEIFVRMALGDELISAGYFMPLAIRNGLAPQIDQFVLEDVISKGLLNTHDIALNITETTVIDEDVRKQYLKQLAQIPSHLLEKLNIEFNELIVLNHFSQVMVFVKSLQKLGVQIGVDQVGIHFSPMHYLNQLPLNYLKLHGSLIQDIQENQNKQFFIHYFNEMANTLDIRVIATQIESDKQWLTLKSLNLHWGQGQYLGSVHPVAAKKAGSV</sequence>
<keyword evidence="1" id="KW-1133">Transmembrane helix</keyword>
<dbReference type="GO" id="GO:0007165">
    <property type="term" value="P:signal transduction"/>
    <property type="evidence" value="ECO:0007669"/>
    <property type="project" value="InterPro"/>
</dbReference>
<evidence type="ECO:0000259" key="3">
    <source>
        <dbReference type="PROSITE" id="PS50885"/>
    </source>
</evidence>
<feature type="domain" description="EAL" evidence="2">
    <location>
        <begin position="402"/>
        <end position="645"/>
    </location>
</feature>
<dbReference type="CDD" id="cd06225">
    <property type="entry name" value="HAMP"/>
    <property type="match status" value="1"/>
</dbReference>
<comment type="caution">
    <text evidence="5">The sequence shown here is derived from an EMBL/GenBank/DDBJ whole genome shotgun (WGS) entry which is preliminary data.</text>
</comment>
<dbReference type="STRING" id="448.Lery_2277"/>
<keyword evidence="5" id="KW-0808">Transferase</keyword>
<dbReference type="Proteomes" id="UP000054773">
    <property type="component" value="Unassembled WGS sequence"/>
</dbReference>
<dbReference type="Gene3D" id="6.20.270.20">
    <property type="entry name" value="LapD/MoxY periplasmic domain"/>
    <property type="match status" value="1"/>
</dbReference>
<dbReference type="InterPro" id="IPR003660">
    <property type="entry name" value="HAMP_dom"/>
</dbReference>
<dbReference type="Gene3D" id="3.30.70.270">
    <property type="match status" value="1"/>
</dbReference>
<organism evidence="5 6">
    <name type="scientific">Legionella erythra</name>
    <dbReference type="NCBI Taxonomy" id="448"/>
    <lineage>
        <taxon>Bacteria</taxon>
        <taxon>Pseudomonadati</taxon>
        <taxon>Pseudomonadota</taxon>
        <taxon>Gammaproteobacteria</taxon>
        <taxon>Legionellales</taxon>
        <taxon>Legionellaceae</taxon>
        <taxon>Legionella</taxon>
    </lineage>
</organism>
<dbReference type="AlphaFoldDB" id="A0A0W0TEV4"/>
<evidence type="ECO:0000313" key="5">
    <source>
        <dbReference type="EMBL" id="KTC94110.1"/>
    </source>
</evidence>
<dbReference type="Pfam" id="PF16448">
    <property type="entry name" value="LapD_MoxY_N"/>
    <property type="match status" value="1"/>
</dbReference>
<accession>A0A0W0TEV4</accession>
<evidence type="ECO:0000259" key="4">
    <source>
        <dbReference type="PROSITE" id="PS50887"/>
    </source>
</evidence>
<dbReference type="SMART" id="SM00304">
    <property type="entry name" value="HAMP"/>
    <property type="match status" value="1"/>
</dbReference>
<dbReference type="PROSITE" id="PS50885">
    <property type="entry name" value="HAMP"/>
    <property type="match status" value="1"/>
</dbReference>
<dbReference type="InterPro" id="IPR000160">
    <property type="entry name" value="GGDEF_dom"/>
</dbReference>
<dbReference type="GO" id="GO:0071111">
    <property type="term" value="F:cyclic-guanylate-specific phosphodiesterase activity"/>
    <property type="evidence" value="ECO:0007669"/>
    <property type="project" value="InterPro"/>
</dbReference>
<dbReference type="Gene3D" id="3.20.20.450">
    <property type="entry name" value="EAL domain"/>
    <property type="match status" value="1"/>
</dbReference>
<dbReference type="CDD" id="cd01948">
    <property type="entry name" value="EAL"/>
    <property type="match status" value="1"/>
</dbReference>
<keyword evidence="6" id="KW-1185">Reference proteome</keyword>
<dbReference type="RefSeq" id="WP_058527402.1">
    <property type="nucleotide sequence ID" value="NZ_CAAAHY010000006.1"/>
</dbReference>
<keyword evidence="1" id="KW-0472">Membrane</keyword>
<dbReference type="SMART" id="SM00267">
    <property type="entry name" value="GGDEF"/>
    <property type="match status" value="1"/>
</dbReference>
<evidence type="ECO:0000259" key="2">
    <source>
        <dbReference type="PROSITE" id="PS50883"/>
    </source>
</evidence>
<keyword evidence="1" id="KW-0812">Transmembrane</keyword>
<name>A0A0W0TEV4_LEGER</name>
<feature type="transmembrane region" description="Helical" evidence="1">
    <location>
        <begin position="154"/>
        <end position="175"/>
    </location>
</feature>
<proteinExistence type="predicted"/>
<dbReference type="NCBIfam" id="TIGR00254">
    <property type="entry name" value="GGDEF"/>
    <property type="match status" value="1"/>
</dbReference>
<dbReference type="PANTHER" id="PTHR33121:SF79">
    <property type="entry name" value="CYCLIC DI-GMP PHOSPHODIESTERASE PDED-RELATED"/>
    <property type="match status" value="1"/>
</dbReference>
<dbReference type="InterPro" id="IPR050706">
    <property type="entry name" value="Cyclic-di-GMP_PDE-like"/>
</dbReference>
<dbReference type="InterPro" id="IPR001633">
    <property type="entry name" value="EAL_dom"/>
</dbReference>
<dbReference type="PROSITE" id="PS50887">
    <property type="entry name" value="GGDEF"/>
    <property type="match status" value="1"/>
</dbReference>
<evidence type="ECO:0000313" key="6">
    <source>
        <dbReference type="Proteomes" id="UP000054773"/>
    </source>
</evidence>
<dbReference type="Gene3D" id="3.30.110.200">
    <property type="match status" value="1"/>
</dbReference>
<dbReference type="GO" id="GO:0016020">
    <property type="term" value="C:membrane"/>
    <property type="evidence" value="ECO:0007669"/>
    <property type="project" value="InterPro"/>
</dbReference>
<dbReference type="Pfam" id="PF00672">
    <property type="entry name" value="HAMP"/>
    <property type="match status" value="1"/>
</dbReference>
<dbReference type="SMART" id="SM00052">
    <property type="entry name" value="EAL"/>
    <property type="match status" value="1"/>
</dbReference>
<feature type="domain" description="HAMP" evidence="3">
    <location>
        <begin position="172"/>
        <end position="224"/>
    </location>
</feature>
<dbReference type="Gene3D" id="6.10.340.10">
    <property type="match status" value="1"/>
</dbReference>